<dbReference type="EMBL" id="JAMRXG010000006">
    <property type="protein sequence ID" value="MCM6774804.1"/>
    <property type="molecule type" value="Genomic_DNA"/>
</dbReference>
<dbReference type="AlphaFoldDB" id="A0A9X2IXM7"/>
<organism evidence="2 3">
    <name type="scientific">Nocardia pulmonis</name>
    <dbReference type="NCBI Taxonomy" id="2951408"/>
    <lineage>
        <taxon>Bacteria</taxon>
        <taxon>Bacillati</taxon>
        <taxon>Actinomycetota</taxon>
        <taxon>Actinomycetes</taxon>
        <taxon>Mycobacteriales</taxon>
        <taxon>Nocardiaceae</taxon>
        <taxon>Nocardia</taxon>
    </lineage>
</organism>
<dbReference type="Proteomes" id="UP001139157">
    <property type="component" value="Unassembled WGS sequence"/>
</dbReference>
<feature type="chain" id="PRO_5040808332" evidence="1">
    <location>
        <begin position="26"/>
        <end position="78"/>
    </location>
</feature>
<reference evidence="2" key="1">
    <citation type="submission" date="2022-06" db="EMBL/GenBank/DDBJ databases">
        <title>Novel species in genus nocardia.</title>
        <authorList>
            <person name="Li F."/>
        </authorList>
    </citation>
    <scope>NUCLEOTIDE SEQUENCE</scope>
    <source>
        <strain evidence="2">CDC141</strain>
    </source>
</reference>
<evidence type="ECO:0000313" key="2">
    <source>
        <dbReference type="EMBL" id="MCM6774804.1"/>
    </source>
</evidence>
<keyword evidence="3" id="KW-1185">Reference proteome</keyword>
<name>A0A9X2IXM7_9NOCA</name>
<gene>
    <name evidence="2" type="ORF">NDR86_15125</name>
</gene>
<evidence type="ECO:0000313" key="3">
    <source>
        <dbReference type="Proteomes" id="UP001139157"/>
    </source>
</evidence>
<protein>
    <submittedName>
        <fullName evidence="2">Uncharacterized protein</fullName>
    </submittedName>
</protein>
<comment type="caution">
    <text evidence="2">The sequence shown here is derived from an EMBL/GenBank/DDBJ whole genome shotgun (WGS) entry which is preliminary data.</text>
</comment>
<accession>A0A9X2IXM7</accession>
<keyword evidence="1" id="KW-0732">Signal</keyword>
<feature type="signal peptide" evidence="1">
    <location>
        <begin position="1"/>
        <end position="25"/>
    </location>
</feature>
<sequence>MTRAALNVLAAVSIALLAGAGAANAVSGGIPLEPASNSQVTPVGAQGDPIGVAPGSSSPQALACLLQSISSGAKYCLS</sequence>
<dbReference type="RefSeq" id="WP_251912725.1">
    <property type="nucleotide sequence ID" value="NZ_JAMRXG010000006.1"/>
</dbReference>
<evidence type="ECO:0000256" key="1">
    <source>
        <dbReference type="SAM" id="SignalP"/>
    </source>
</evidence>
<proteinExistence type="predicted"/>